<dbReference type="OrthoDB" id="9797092at2"/>
<dbReference type="InterPro" id="IPR012827">
    <property type="entry name" value="Hemerythrin_metal-bd"/>
</dbReference>
<dbReference type="InterPro" id="IPR035938">
    <property type="entry name" value="Hemerythrin-like_sf"/>
</dbReference>
<evidence type="ECO:0000256" key="2">
    <source>
        <dbReference type="ARBA" id="ARBA00022723"/>
    </source>
</evidence>
<dbReference type="NCBIfam" id="TIGR02481">
    <property type="entry name" value="hemeryth_dom"/>
    <property type="match status" value="1"/>
</dbReference>
<gene>
    <name evidence="5" type="ordered locus">Oter_3062</name>
</gene>
<keyword evidence="3" id="KW-0408">Iron</keyword>
<comment type="similarity">
    <text evidence="1">Belongs to the hemerythrin family.</text>
</comment>
<dbReference type="PANTHER" id="PTHR37164:SF1">
    <property type="entry name" value="BACTERIOHEMERYTHRIN"/>
    <property type="match status" value="1"/>
</dbReference>
<dbReference type="GO" id="GO:0046872">
    <property type="term" value="F:metal ion binding"/>
    <property type="evidence" value="ECO:0007669"/>
    <property type="project" value="UniProtKB-KW"/>
</dbReference>
<evidence type="ECO:0000256" key="3">
    <source>
        <dbReference type="ARBA" id="ARBA00023004"/>
    </source>
</evidence>
<name>B1ZZ15_OPITP</name>
<dbReference type="PANTHER" id="PTHR37164">
    <property type="entry name" value="BACTERIOHEMERYTHRIN"/>
    <property type="match status" value="1"/>
</dbReference>
<dbReference type="eggNOG" id="COG2703">
    <property type="taxonomic scope" value="Bacteria"/>
</dbReference>
<evidence type="ECO:0000313" key="6">
    <source>
        <dbReference type="Proteomes" id="UP000007013"/>
    </source>
</evidence>
<dbReference type="KEGG" id="ote:Oter_3062"/>
<dbReference type="EMBL" id="CP001032">
    <property type="protein sequence ID" value="ACB76342.1"/>
    <property type="molecule type" value="Genomic_DNA"/>
</dbReference>
<reference evidence="5 6" key="1">
    <citation type="journal article" date="2011" name="J. Bacteriol.">
        <title>Genome sequence of the verrucomicrobium Opitutus terrae PB90-1, an abundant inhabitant of rice paddy soil ecosystems.</title>
        <authorList>
            <person name="van Passel M.W."/>
            <person name="Kant R."/>
            <person name="Palva A."/>
            <person name="Copeland A."/>
            <person name="Lucas S."/>
            <person name="Lapidus A."/>
            <person name="Glavina del Rio T."/>
            <person name="Pitluck S."/>
            <person name="Goltsman E."/>
            <person name="Clum A."/>
            <person name="Sun H."/>
            <person name="Schmutz J."/>
            <person name="Larimer F.W."/>
            <person name="Land M.L."/>
            <person name="Hauser L."/>
            <person name="Kyrpides N."/>
            <person name="Mikhailova N."/>
            <person name="Richardson P.P."/>
            <person name="Janssen P.H."/>
            <person name="de Vos W.M."/>
            <person name="Smidt H."/>
        </authorList>
    </citation>
    <scope>NUCLEOTIDE SEQUENCE [LARGE SCALE GENOMIC DNA]</scope>
    <source>
        <strain evidence="6">DSM 11246 / JCM 15787 / PB90-1</strain>
    </source>
</reference>
<dbReference type="SUPFAM" id="SSF47188">
    <property type="entry name" value="Hemerythrin-like"/>
    <property type="match status" value="1"/>
</dbReference>
<keyword evidence="2" id="KW-0479">Metal-binding</keyword>
<keyword evidence="6" id="KW-1185">Reference proteome</keyword>
<dbReference type="Proteomes" id="UP000007013">
    <property type="component" value="Chromosome"/>
</dbReference>
<dbReference type="AlphaFoldDB" id="B1ZZ15"/>
<dbReference type="Gene3D" id="1.20.120.50">
    <property type="entry name" value="Hemerythrin-like"/>
    <property type="match status" value="1"/>
</dbReference>
<dbReference type="InterPro" id="IPR012312">
    <property type="entry name" value="Hemerythrin-like"/>
</dbReference>
<evidence type="ECO:0000256" key="1">
    <source>
        <dbReference type="ARBA" id="ARBA00010587"/>
    </source>
</evidence>
<dbReference type="CDD" id="cd12107">
    <property type="entry name" value="Hemerythrin"/>
    <property type="match status" value="1"/>
</dbReference>
<accession>B1ZZ15</accession>
<evidence type="ECO:0000313" key="5">
    <source>
        <dbReference type="EMBL" id="ACB76342.1"/>
    </source>
</evidence>
<protein>
    <submittedName>
        <fullName evidence="5">Hemerythrin-like metal-binding protein</fullName>
    </submittedName>
</protein>
<dbReference type="Pfam" id="PF01814">
    <property type="entry name" value="Hemerythrin"/>
    <property type="match status" value="1"/>
</dbReference>
<dbReference type="InterPro" id="IPR050669">
    <property type="entry name" value="Hemerythrin"/>
</dbReference>
<dbReference type="RefSeq" id="WP_012375871.1">
    <property type="nucleotide sequence ID" value="NC_010571.1"/>
</dbReference>
<dbReference type="HOGENOM" id="CLU_086902_3_1_0"/>
<organism evidence="5 6">
    <name type="scientific">Opitutus terrae (strain DSM 11246 / JCM 15787 / PB90-1)</name>
    <dbReference type="NCBI Taxonomy" id="452637"/>
    <lineage>
        <taxon>Bacteria</taxon>
        <taxon>Pseudomonadati</taxon>
        <taxon>Verrucomicrobiota</taxon>
        <taxon>Opitutia</taxon>
        <taxon>Opitutales</taxon>
        <taxon>Opitutaceae</taxon>
        <taxon>Opitutus</taxon>
    </lineage>
</organism>
<proteinExistence type="inferred from homology"/>
<sequence length="135" mass="15179">MIAWSATYETGEARVDQDHRRLVAMLNELEEAITKGRGSKVISDTLEGLRTYAATHFTYEEGCMHRHQCVMAETNKTAHRRFLEMLERAKTRLSGGGSALAAQQVHRELCDWIVNHVLKVDSALRGCVRQPGAAR</sequence>
<dbReference type="NCBIfam" id="NF033749">
    <property type="entry name" value="bact_hemeryth"/>
    <property type="match status" value="1"/>
</dbReference>
<evidence type="ECO:0000259" key="4">
    <source>
        <dbReference type="Pfam" id="PF01814"/>
    </source>
</evidence>
<feature type="domain" description="Hemerythrin-like" evidence="4">
    <location>
        <begin position="13"/>
        <end position="123"/>
    </location>
</feature>